<feature type="region of interest" description="Disordered" evidence="1">
    <location>
        <begin position="30"/>
        <end position="58"/>
    </location>
</feature>
<dbReference type="EMBL" id="MT418680">
    <property type="protein sequence ID" value="QKF93628.1"/>
    <property type="molecule type" value="Genomic_DNA"/>
</dbReference>
<evidence type="ECO:0000313" key="4">
    <source>
        <dbReference type="Proteomes" id="UP001162001"/>
    </source>
</evidence>
<keyword evidence="4" id="KW-1185">Reference proteome</keyword>
<dbReference type="Proteomes" id="UP001162001">
    <property type="component" value="Segment"/>
</dbReference>
<gene>
    <name evidence="3" type="ORF">Fadolivirus_1_170</name>
</gene>
<feature type="compositionally biased region" description="Low complexity" evidence="1">
    <location>
        <begin position="30"/>
        <end position="40"/>
    </location>
</feature>
<dbReference type="Gene3D" id="3.30.160.60">
    <property type="entry name" value="Classic Zinc Finger"/>
    <property type="match status" value="1"/>
</dbReference>
<accession>A0A7D3UNW0</accession>
<feature type="domain" description="C2H2-type" evidence="2">
    <location>
        <begin position="193"/>
        <end position="213"/>
    </location>
</feature>
<reference evidence="3 4" key="1">
    <citation type="submission" date="2020-04" db="EMBL/GenBank/DDBJ databases">
        <title>Advantages and limits of metagenomic assembly and binning of a giant virus.</title>
        <authorList>
            <person name="Schulz F."/>
            <person name="Andreani J."/>
            <person name="Francis R."/>
            <person name="Boudjemaa H."/>
            <person name="Bou Khalil J.Y."/>
            <person name="Lee J."/>
            <person name="La Scola B."/>
            <person name="Woyke T."/>
        </authorList>
    </citation>
    <scope>NUCLEOTIDE SEQUENCE [LARGE SCALE GENOMIC DNA]</scope>
    <source>
        <strain evidence="3 4">FV1/VV64</strain>
    </source>
</reference>
<dbReference type="PROSITE" id="PS00028">
    <property type="entry name" value="ZINC_FINGER_C2H2_1"/>
    <property type="match status" value="2"/>
</dbReference>
<proteinExistence type="predicted"/>
<protein>
    <submittedName>
        <fullName evidence="3">Zinc finger protein C2H2-type protein</fullName>
    </submittedName>
</protein>
<dbReference type="InterPro" id="IPR013087">
    <property type="entry name" value="Znf_C2H2_type"/>
</dbReference>
<evidence type="ECO:0000313" key="3">
    <source>
        <dbReference type="EMBL" id="QKF93628.1"/>
    </source>
</evidence>
<evidence type="ECO:0000259" key="2">
    <source>
        <dbReference type="PROSITE" id="PS00028"/>
    </source>
</evidence>
<name>A0A7D3UNW0_9VIRU</name>
<feature type="domain" description="C2H2-type" evidence="2">
    <location>
        <begin position="269"/>
        <end position="290"/>
    </location>
</feature>
<evidence type="ECO:0000256" key="1">
    <source>
        <dbReference type="SAM" id="MobiDB-lite"/>
    </source>
</evidence>
<dbReference type="SMART" id="SM00355">
    <property type="entry name" value="ZnF_C2H2"/>
    <property type="match status" value="3"/>
</dbReference>
<feature type="compositionally biased region" description="Basic and acidic residues" evidence="1">
    <location>
        <begin position="41"/>
        <end position="58"/>
    </location>
</feature>
<sequence length="433" mass="51665">MSHYTVKTRPYSKFMIERILFFENMYNNKNSDDNTNINHNTDMRISNDNEPEKDSDENKLNNIEQTSLFSGLEIKEDDLSIFDQLEQKMRDIRLTENNTIGVIGGKRPKNNKQIQLDEEIEDKINELEMLIDAPIQEPSFKPNNLDINETIDVEPPRLGYGKSRIFKRAIPSSTTRTNRSPIREQLRKKYKYCSHCKIIFKSDDSYREHMAKHNNQSENSACVCKNCGKAFYNDDEFYTHREYCKNKKKEIDEINVNEIPESIFGTYICPVCQKKYDNSFFLGEHFIQSHNDYDVLCKLDVKNHNGFPGYSLLYKIGMVKQFRKKKQNISNEKCDICFFNYEYNKENILKCKRENEIIQDNRNPIKLRCCRRMLCHDCLMHHIIETDSIICPFCRRDHTRTDLQYIVYVDQVDQTDRDKWIPWWENHMEIFLS</sequence>
<organism evidence="3 4">
    <name type="scientific">Fadolivirus FV1/VV64</name>
    <dbReference type="NCBI Taxonomy" id="3070911"/>
    <lineage>
        <taxon>Viruses</taxon>
        <taxon>Varidnaviria</taxon>
        <taxon>Bamfordvirae</taxon>
        <taxon>Nucleocytoviricota</taxon>
        <taxon>Megaviricetes</taxon>
        <taxon>Imitervirales</taxon>
        <taxon>Mimiviridae</taxon>
        <taxon>Klosneuvirinae</taxon>
        <taxon>Fadolivirus</taxon>
        <taxon>Fadolivirus algeromassiliense</taxon>
    </lineage>
</organism>